<dbReference type="RefSeq" id="WP_145070554.1">
    <property type="nucleotide sequence ID" value="NZ_CP036287.1"/>
</dbReference>
<accession>A0A518BSW4</accession>
<protein>
    <submittedName>
        <fullName evidence="2">Uncharacterized protein</fullName>
    </submittedName>
</protein>
<organism evidence="2 3">
    <name type="scientific">Engelhardtia mirabilis</name>
    <dbReference type="NCBI Taxonomy" id="2528011"/>
    <lineage>
        <taxon>Bacteria</taxon>
        <taxon>Pseudomonadati</taxon>
        <taxon>Planctomycetota</taxon>
        <taxon>Planctomycetia</taxon>
        <taxon>Planctomycetia incertae sedis</taxon>
        <taxon>Engelhardtia</taxon>
    </lineage>
</organism>
<dbReference type="AlphaFoldDB" id="A0A518BSW4"/>
<keyword evidence="1" id="KW-1133">Transmembrane helix</keyword>
<keyword evidence="1" id="KW-0472">Membrane</keyword>
<evidence type="ECO:0000313" key="3">
    <source>
        <dbReference type="Proteomes" id="UP000316921"/>
    </source>
</evidence>
<keyword evidence="3" id="KW-1185">Reference proteome</keyword>
<sequence>MDEAQSNDPLGAKPETTPGAVLQAHSSLAAAPQAPRPRRWLRRLLALALVPVISLVTVELGLRFLLFSHNPTIVERTQWTLRKPQRFANRLSDDMFWALLHRWGSAARDEASVPDPITGWRGRFSRSANPYIHARVGDLEHRQPILLFGDSYAACTTSAADCFDGLFRDSDRIDDALLLNYGVGGFGLDQIYLTLRETLKAWDTSGLAKPKVIVSFFLDNDLDRCDLSIRDFPKPRFTVEDGQLVEHSVESPSGSAWYERNSSVFDLWTWRWLVHSSHLLPNKLQSRFDGTDRHREFLQEAVPLLFAAAHEELASRGIEHSFLILPGEVALKYPYHTWREPLVEQSLTDLGVNWVNARWEFEQHAKAVGLQPKDYFGTEGRAAGHYTPLGNRVAMQALLRAVDGDSDAGRRPLGYEPAR</sequence>
<evidence type="ECO:0000256" key="1">
    <source>
        <dbReference type="SAM" id="Phobius"/>
    </source>
</evidence>
<evidence type="ECO:0000313" key="2">
    <source>
        <dbReference type="EMBL" id="QDU70067.1"/>
    </source>
</evidence>
<dbReference type="Proteomes" id="UP000316921">
    <property type="component" value="Chromosome"/>
</dbReference>
<reference evidence="2 3" key="1">
    <citation type="submission" date="2019-02" db="EMBL/GenBank/DDBJ databases">
        <title>Deep-cultivation of Planctomycetes and their phenomic and genomic characterization uncovers novel biology.</title>
        <authorList>
            <person name="Wiegand S."/>
            <person name="Jogler M."/>
            <person name="Boedeker C."/>
            <person name="Pinto D."/>
            <person name="Vollmers J."/>
            <person name="Rivas-Marin E."/>
            <person name="Kohn T."/>
            <person name="Peeters S.H."/>
            <person name="Heuer A."/>
            <person name="Rast P."/>
            <person name="Oberbeckmann S."/>
            <person name="Bunk B."/>
            <person name="Jeske O."/>
            <person name="Meyerdierks A."/>
            <person name="Storesund J.E."/>
            <person name="Kallscheuer N."/>
            <person name="Luecker S."/>
            <person name="Lage O.M."/>
            <person name="Pohl T."/>
            <person name="Merkel B.J."/>
            <person name="Hornburger P."/>
            <person name="Mueller R.-W."/>
            <person name="Bruemmer F."/>
            <person name="Labrenz M."/>
            <person name="Spormann A.M."/>
            <person name="Op den Camp H."/>
            <person name="Overmann J."/>
            <person name="Amann R."/>
            <person name="Jetten M.S.M."/>
            <person name="Mascher T."/>
            <person name="Medema M.H."/>
            <person name="Devos D.P."/>
            <person name="Kaster A.-K."/>
            <person name="Ovreas L."/>
            <person name="Rohde M."/>
            <person name="Galperin M.Y."/>
            <person name="Jogler C."/>
        </authorList>
    </citation>
    <scope>NUCLEOTIDE SEQUENCE [LARGE SCALE GENOMIC DNA]</scope>
    <source>
        <strain evidence="2 3">Pla133</strain>
    </source>
</reference>
<feature type="transmembrane region" description="Helical" evidence="1">
    <location>
        <begin position="44"/>
        <end position="66"/>
    </location>
</feature>
<gene>
    <name evidence="2" type="ORF">Pla133_51900</name>
</gene>
<dbReference type="EMBL" id="CP036287">
    <property type="protein sequence ID" value="QDU70067.1"/>
    <property type="molecule type" value="Genomic_DNA"/>
</dbReference>
<proteinExistence type="predicted"/>
<name>A0A518BSW4_9BACT</name>
<dbReference type="KEGG" id="pbap:Pla133_51900"/>
<keyword evidence="1" id="KW-0812">Transmembrane</keyword>